<organism evidence="1 2">
    <name type="scientific">Pistacia atlantica</name>
    <dbReference type="NCBI Taxonomy" id="434234"/>
    <lineage>
        <taxon>Eukaryota</taxon>
        <taxon>Viridiplantae</taxon>
        <taxon>Streptophyta</taxon>
        <taxon>Embryophyta</taxon>
        <taxon>Tracheophyta</taxon>
        <taxon>Spermatophyta</taxon>
        <taxon>Magnoliopsida</taxon>
        <taxon>eudicotyledons</taxon>
        <taxon>Gunneridae</taxon>
        <taxon>Pentapetalae</taxon>
        <taxon>rosids</taxon>
        <taxon>malvids</taxon>
        <taxon>Sapindales</taxon>
        <taxon>Anacardiaceae</taxon>
        <taxon>Pistacia</taxon>
    </lineage>
</organism>
<evidence type="ECO:0000313" key="1">
    <source>
        <dbReference type="EMBL" id="KAJ0095360.1"/>
    </source>
</evidence>
<keyword evidence="2" id="KW-1185">Reference proteome</keyword>
<name>A0ACC1B8W3_9ROSI</name>
<reference evidence="2" key="1">
    <citation type="journal article" date="2023" name="G3 (Bethesda)">
        <title>Genome assembly and association tests identify interacting loci associated with vigor, precocity, and sex in interspecific pistachio rootstocks.</title>
        <authorList>
            <person name="Palmer W."/>
            <person name="Jacygrad E."/>
            <person name="Sagayaradj S."/>
            <person name="Cavanaugh K."/>
            <person name="Han R."/>
            <person name="Bertier L."/>
            <person name="Beede B."/>
            <person name="Kafkas S."/>
            <person name="Golino D."/>
            <person name="Preece J."/>
            <person name="Michelmore R."/>
        </authorList>
    </citation>
    <scope>NUCLEOTIDE SEQUENCE [LARGE SCALE GENOMIC DNA]</scope>
</reference>
<dbReference type="EMBL" id="CM047902">
    <property type="protein sequence ID" value="KAJ0095360.1"/>
    <property type="molecule type" value="Genomic_DNA"/>
</dbReference>
<proteinExistence type="predicted"/>
<gene>
    <name evidence="1" type="ORF">Patl1_17039</name>
</gene>
<comment type="caution">
    <text evidence="1">The sequence shown here is derived from an EMBL/GenBank/DDBJ whole genome shotgun (WGS) entry which is preliminary data.</text>
</comment>
<evidence type="ECO:0000313" key="2">
    <source>
        <dbReference type="Proteomes" id="UP001164250"/>
    </source>
</evidence>
<sequence length="219" mass="25083">MRQLGVLKEFFEMPAEDKSSVYSEDLSKSCRLCTSTVHYDDEKIHYWRDILRHPCHPLEEWIKQWPEKPTRYREVVGAYSIESKKLGSMILELISEGLGLETSYFKNELSETSVLSVFKDGEWIGVEPIPNAFVINIGYALQIISNKKLKSAEHRAVTNSKDTRTTAAFFLNPTTDSIIEPAKALTGPPIFRACQYKELVTRYHSMSGDTEQVLKPFKL</sequence>
<accession>A0ACC1B8W3</accession>
<dbReference type="Proteomes" id="UP001164250">
    <property type="component" value="Chromosome 6"/>
</dbReference>
<protein>
    <submittedName>
        <fullName evidence="1">Uncharacterized protein</fullName>
    </submittedName>
</protein>